<accession>A0A4W4EKT5</accession>
<keyword evidence="1" id="KW-0812">Transmembrane</keyword>
<dbReference type="Pfam" id="PF15076">
    <property type="entry name" value="DUF4543"/>
    <property type="match status" value="1"/>
</dbReference>
<keyword evidence="1" id="KW-0472">Membrane</keyword>
<sequence>MCVSFLVNQPNITKFPYFFINFHNCLVVCLVLRIYCTATPVMKESAAKQLLRSRRQKPGYPDEPLREHMLHMQRLEQRARETNLEHWLNPHCFPRCDRNYGDPV</sequence>
<reference evidence="3" key="2">
    <citation type="journal article" date="2017" name="Sci. Adv.">
        <title>A tail of two voltages: Proteomic comparison of the three electric organs of the electric eel.</title>
        <authorList>
            <person name="Traeger L.L."/>
            <person name="Sabat G."/>
            <person name="Barrett-Wilt G.A."/>
            <person name="Wells G.B."/>
            <person name="Sussman M.R."/>
        </authorList>
    </citation>
    <scope>NUCLEOTIDE SEQUENCE [LARGE SCALE GENOMIC DNA]</scope>
</reference>
<dbReference type="AlphaFoldDB" id="A0A4W4EKT5"/>
<protein>
    <submittedName>
        <fullName evidence="2">Uncharacterized protein</fullName>
    </submittedName>
</protein>
<keyword evidence="3" id="KW-1185">Reference proteome</keyword>
<dbReference type="PANTHER" id="PTHR48415:SF1">
    <property type="entry name" value="GENE 525-RELATED"/>
    <property type="match status" value="1"/>
</dbReference>
<keyword evidence="1" id="KW-1133">Transmembrane helix</keyword>
<evidence type="ECO:0000313" key="3">
    <source>
        <dbReference type="Proteomes" id="UP000314983"/>
    </source>
</evidence>
<organism evidence="2 3">
    <name type="scientific">Electrophorus electricus</name>
    <name type="common">Electric eel</name>
    <name type="synonym">Gymnotus electricus</name>
    <dbReference type="NCBI Taxonomy" id="8005"/>
    <lineage>
        <taxon>Eukaryota</taxon>
        <taxon>Metazoa</taxon>
        <taxon>Chordata</taxon>
        <taxon>Craniata</taxon>
        <taxon>Vertebrata</taxon>
        <taxon>Euteleostomi</taxon>
        <taxon>Actinopterygii</taxon>
        <taxon>Neopterygii</taxon>
        <taxon>Teleostei</taxon>
        <taxon>Ostariophysi</taxon>
        <taxon>Gymnotiformes</taxon>
        <taxon>Gymnotoidei</taxon>
        <taxon>Gymnotidae</taxon>
        <taxon>Electrophorus</taxon>
    </lineage>
</organism>
<reference evidence="3" key="1">
    <citation type="journal article" date="2014" name="Science">
        <title>Nonhuman genetics. Genomic basis for the convergent evolution of electric organs.</title>
        <authorList>
            <person name="Gallant J.R."/>
            <person name="Traeger L.L."/>
            <person name="Volkening J.D."/>
            <person name="Moffett H."/>
            <person name="Chen P.H."/>
            <person name="Novina C.D."/>
            <person name="Phillips G.N.Jr."/>
            <person name="Anand R."/>
            <person name="Wells G.B."/>
            <person name="Pinch M."/>
            <person name="Guth R."/>
            <person name="Unguez G.A."/>
            <person name="Albert J.S."/>
            <person name="Zakon H.H."/>
            <person name="Samanta M.P."/>
            <person name="Sussman M.R."/>
        </authorList>
    </citation>
    <scope>NUCLEOTIDE SEQUENCE [LARGE SCALE GENOMIC DNA]</scope>
</reference>
<evidence type="ECO:0000313" key="2">
    <source>
        <dbReference type="Ensembl" id="ENSEEEP00000012049.2"/>
    </source>
</evidence>
<dbReference type="Ensembl" id="ENSEEET00000012189.2">
    <property type="protein sequence ID" value="ENSEEEP00000012049.2"/>
    <property type="gene ID" value="ENSEEEG00000006076.2"/>
</dbReference>
<proteinExistence type="predicted"/>
<dbReference type="STRING" id="8005.ENSEEEP00000012049"/>
<feature type="transmembrane region" description="Helical" evidence="1">
    <location>
        <begin position="15"/>
        <end position="35"/>
    </location>
</feature>
<dbReference type="Proteomes" id="UP000314983">
    <property type="component" value="Chromosome 1"/>
</dbReference>
<dbReference type="PANTHER" id="PTHR48415">
    <property type="entry name" value="GENE 525-RELATED"/>
    <property type="match status" value="1"/>
</dbReference>
<reference evidence="2" key="4">
    <citation type="submission" date="2025-08" db="UniProtKB">
        <authorList>
            <consortium name="Ensembl"/>
        </authorList>
    </citation>
    <scope>IDENTIFICATION</scope>
</reference>
<dbReference type="GeneTree" id="ENSGT00390000006555"/>
<dbReference type="InterPro" id="IPR027870">
    <property type="entry name" value="DUF4543"/>
</dbReference>
<reference evidence="2" key="5">
    <citation type="submission" date="2025-09" db="UniProtKB">
        <authorList>
            <consortium name="Ensembl"/>
        </authorList>
    </citation>
    <scope>IDENTIFICATION</scope>
</reference>
<reference evidence="2" key="3">
    <citation type="submission" date="2020-05" db="EMBL/GenBank/DDBJ databases">
        <title>Electrophorus electricus (electric eel) genome, fEleEle1, primary haplotype.</title>
        <authorList>
            <person name="Myers G."/>
            <person name="Meyer A."/>
            <person name="Fedrigo O."/>
            <person name="Formenti G."/>
            <person name="Rhie A."/>
            <person name="Tracey A."/>
            <person name="Sims Y."/>
            <person name="Jarvis E.D."/>
        </authorList>
    </citation>
    <scope>NUCLEOTIDE SEQUENCE [LARGE SCALE GENOMIC DNA]</scope>
</reference>
<name>A0A4W4EKT5_ELEEL</name>
<evidence type="ECO:0000256" key="1">
    <source>
        <dbReference type="SAM" id="Phobius"/>
    </source>
</evidence>